<feature type="region of interest" description="Disordered" evidence="1">
    <location>
        <begin position="150"/>
        <end position="173"/>
    </location>
</feature>
<dbReference type="PANTHER" id="PTHR28042">
    <property type="entry name" value="E3 UBIQUITIN-PROTEIN LIGASE COMPLEX SLX5-SLX8 SUBUNIT SLX5"/>
    <property type="match status" value="1"/>
</dbReference>
<evidence type="ECO:0000256" key="1">
    <source>
        <dbReference type="SAM" id="MobiDB-lite"/>
    </source>
</evidence>
<gene>
    <name evidence="2" type="ORF">AA0115_g12328</name>
</gene>
<dbReference type="InterPro" id="IPR038886">
    <property type="entry name" value="E3_SLX5/Rfp1"/>
</dbReference>
<feature type="region of interest" description="Disordered" evidence="1">
    <location>
        <begin position="351"/>
        <end position="378"/>
    </location>
</feature>
<evidence type="ECO:0008006" key="4">
    <source>
        <dbReference type="Google" id="ProtNLM"/>
    </source>
</evidence>
<reference evidence="2" key="2">
    <citation type="journal article" date="2019" name="bioRxiv">
        <title>Genomics, evolutionary history and diagnostics of the Alternaria alternata species group including apple and Asian pear pathotypes.</title>
        <authorList>
            <person name="Armitage A.D."/>
            <person name="Cockerton H.M."/>
            <person name="Sreenivasaprasad S."/>
            <person name="Woodhall J.W."/>
            <person name="Lane C.R."/>
            <person name="Harrison R.J."/>
            <person name="Clarkson J.P."/>
        </authorList>
    </citation>
    <scope>NUCLEOTIDE SEQUENCE</scope>
    <source>
        <strain evidence="2">FERA 1164</strain>
    </source>
</reference>
<evidence type="ECO:0000313" key="2">
    <source>
        <dbReference type="EMBL" id="RYN16499.1"/>
    </source>
</evidence>
<organism evidence="2 3">
    <name type="scientific">Alternaria tenuissima</name>
    <dbReference type="NCBI Taxonomy" id="119927"/>
    <lineage>
        <taxon>Eukaryota</taxon>
        <taxon>Fungi</taxon>
        <taxon>Dikarya</taxon>
        <taxon>Ascomycota</taxon>
        <taxon>Pezizomycotina</taxon>
        <taxon>Dothideomycetes</taxon>
        <taxon>Pleosporomycetidae</taxon>
        <taxon>Pleosporales</taxon>
        <taxon>Pleosporineae</taxon>
        <taxon>Pleosporaceae</taxon>
        <taxon>Alternaria</taxon>
        <taxon>Alternaria sect. Alternaria</taxon>
        <taxon>Alternaria alternata complex</taxon>
    </lineage>
</organism>
<comment type="caution">
    <text evidence="2">The sequence shown here is derived from an EMBL/GenBank/DDBJ whole genome shotgun (WGS) entry which is preliminary data.</text>
</comment>
<feature type="compositionally biased region" description="Low complexity" evidence="1">
    <location>
        <begin position="207"/>
        <end position="219"/>
    </location>
</feature>
<feature type="region of interest" description="Disordered" evidence="1">
    <location>
        <begin position="482"/>
        <end position="513"/>
    </location>
</feature>
<feature type="compositionally biased region" description="Pro residues" evidence="1">
    <location>
        <begin position="490"/>
        <end position="502"/>
    </location>
</feature>
<feature type="region of interest" description="Disordered" evidence="1">
    <location>
        <begin position="198"/>
        <end position="237"/>
    </location>
</feature>
<reference evidence="2" key="1">
    <citation type="submission" date="2017-10" db="EMBL/GenBank/DDBJ databases">
        <authorList>
            <person name="Armitage A.D."/>
            <person name="Barbara D.J."/>
            <person name="Woodhall J.W."/>
            <person name="Sreenivasaprasad S."/>
            <person name="Lane C.R."/>
            <person name="Clarkson J.P."/>
            <person name="Harrison R.J."/>
        </authorList>
    </citation>
    <scope>NUCLEOTIDE SEQUENCE</scope>
    <source>
        <strain evidence="2">FERA 1164</strain>
    </source>
</reference>
<dbReference type="GO" id="GO:0004842">
    <property type="term" value="F:ubiquitin-protein transferase activity"/>
    <property type="evidence" value="ECO:0007669"/>
    <property type="project" value="TreeGrafter"/>
</dbReference>
<dbReference type="AlphaFoldDB" id="A0AB37W1W7"/>
<feature type="compositionally biased region" description="Polar residues" evidence="1">
    <location>
        <begin position="37"/>
        <end position="50"/>
    </location>
</feature>
<protein>
    <recommendedName>
        <fullName evidence="4">RING-type domain-containing protein</fullName>
    </recommendedName>
</protein>
<feature type="compositionally biased region" description="Basic and acidic residues" evidence="1">
    <location>
        <begin position="284"/>
        <end position="303"/>
    </location>
</feature>
<feature type="compositionally biased region" description="Polar residues" evidence="1">
    <location>
        <begin position="13"/>
        <end position="28"/>
    </location>
</feature>
<evidence type="ECO:0000313" key="3">
    <source>
        <dbReference type="Proteomes" id="UP000292340"/>
    </source>
</evidence>
<sequence length="596" mass="66548">MFPAPPQFRRSQHPNGTRRAQPSLNLSSVLLFPTATPPTSTHGRTLSLTSGMDGEALPFGYTHRQQKRSHAQMDQEEASGPHAFFEYDPFGNRNNREAPPPTYHIDDDDDDDDDRQHIPGNGNYYEPPTRYHFGLEAAPHFGREATPNFESALRSHARPPLERADSSASAERSRTAGLYLPRVEHMASSATRRFAGDGFDYRRPAGSAQQSQATASVDLTGDDDMDEDDTIHVRQDDTIHVRQDDTIHVRQDDTIHVRQDNNVIDLTADDSGYGASHDGQIAHQAREPRRERERQREQQESHSHRNRRHAPRLPRGMDIIIDLDNGDEEWNVDAPAPGQAPSSPEIEFISSRTIPGGRRPHSSLSPLPNGLPRDNSDGDEEVEFLRANALPEHEQRRRQANEQMDNVLDLFTLNGRFTHLRAQIERFHDQVNRTRTQFGNQQEPVAPSRSASRGRAPHIRVGVGAFMAPVMDFEMVGFEIGPRGGREAPAPSPPTYTAPPKAPEGFTRSPEEDGGALVCPNCEDELCVGGDETKRQVWIVKGCGHVYCGECTTNRSIKRSAKGKERPANTLPFKTCVVDGCDKNVTNKKSMIQVFL</sequence>
<dbReference type="PANTHER" id="PTHR28042:SF1">
    <property type="entry name" value="E3 UBIQUITIN-PROTEIN LIGASE COMPLEX SLX5-SLX8 SUBUNIT SLX5"/>
    <property type="match status" value="1"/>
</dbReference>
<feature type="region of interest" description="Disordered" evidence="1">
    <location>
        <begin position="1"/>
        <end position="130"/>
    </location>
</feature>
<feature type="region of interest" description="Disordered" evidence="1">
    <location>
        <begin position="266"/>
        <end position="315"/>
    </location>
</feature>
<feature type="compositionally biased region" description="Acidic residues" evidence="1">
    <location>
        <begin position="220"/>
        <end position="229"/>
    </location>
</feature>
<dbReference type="EMBL" id="PDXB01000073">
    <property type="protein sequence ID" value="RYN16499.1"/>
    <property type="molecule type" value="Genomic_DNA"/>
</dbReference>
<dbReference type="Proteomes" id="UP000292340">
    <property type="component" value="Unassembled WGS sequence"/>
</dbReference>
<name>A0AB37W1W7_9PLEO</name>
<accession>A0AB37W1W7</accession>
<proteinExistence type="predicted"/>
<dbReference type="GO" id="GO:0033768">
    <property type="term" value="C:SUMO-targeted ubiquitin ligase complex"/>
    <property type="evidence" value="ECO:0007669"/>
    <property type="project" value="TreeGrafter"/>
</dbReference>